<reference evidence="2" key="1">
    <citation type="submission" date="2021-01" db="EMBL/GenBank/DDBJ databases">
        <title>Whole genome shotgun sequence of Planobispora rosea NBRC 15558.</title>
        <authorList>
            <person name="Komaki H."/>
            <person name="Tamura T."/>
        </authorList>
    </citation>
    <scope>NUCLEOTIDE SEQUENCE</scope>
    <source>
        <strain evidence="2">NBRC 15558</strain>
    </source>
</reference>
<feature type="transmembrane region" description="Helical" evidence="1">
    <location>
        <begin position="21"/>
        <end position="40"/>
    </location>
</feature>
<evidence type="ECO:0000313" key="3">
    <source>
        <dbReference type="Proteomes" id="UP000655044"/>
    </source>
</evidence>
<dbReference type="Proteomes" id="UP000655044">
    <property type="component" value="Unassembled WGS sequence"/>
</dbReference>
<keyword evidence="3" id="KW-1185">Reference proteome</keyword>
<evidence type="ECO:0000256" key="1">
    <source>
        <dbReference type="SAM" id="Phobius"/>
    </source>
</evidence>
<protein>
    <submittedName>
        <fullName evidence="2">Uncharacterized protein</fullName>
    </submittedName>
</protein>
<dbReference type="RefSeq" id="WP_068921802.1">
    <property type="nucleotide sequence ID" value="NZ_BMQP01000031.1"/>
</dbReference>
<feature type="transmembrane region" description="Helical" evidence="1">
    <location>
        <begin position="126"/>
        <end position="147"/>
    </location>
</feature>
<evidence type="ECO:0000313" key="2">
    <source>
        <dbReference type="EMBL" id="GIH87784.1"/>
    </source>
</evidence>
<organism evidence="2 3">
    <name type="scientific">Planobispora rosea</name>
    <dbReference type="NCBI Taxonomy" id="35762"/>
    <lineage>
        <taxon>Bacteria</taxon>
        <taxon>Bacillati</taxon>
        <taxon>Actinomycetota</taxon>
        <taxon>Actinomycetes</taxon>
        <taxon>Streptosporangiales</taxon>
        <taxon>Streptosporangiaceae</taxon>
        <taxon>Planobispora</taxon>
    </lineage>
</organism>
<feature type="transmembrane region" description="Helical" evidence="1">
    <location>
        <begin position="159"/>
        <end position="179"/>
    </location>
</feature>
<dbReference type="OrthoDB" id="3827914at2"/>
<feature type="transmembrane region" description="Helical" evidence="1">
    <location>
        <begin position="46"/>
        <end position="68"/>
    </location>
</feature>
<sequence length="226" mass="23435">MIHHTALIRFKLAAYARSHRLLQPVIGLFVMMVIFYSTLVPPGKELPSYADSAGLLIIVFAWAARGLLDTEPPAQRLISATSAGSPRREVAAGLLAALAVNLGLAAIAVVLPLLHGFAVTPPAGDVARGAGLHLLGLSAGTALGALTSRPILSSPAASMLTLFGGYLALLLASLTPAGAFTVPVMPWMRAANAGTLDEILLPVTAATLFWSATGAAVYARLRRTRP</sequence>
<accession>A0A8J3WF66</accession>
<dbReference type="EMBL" id="BOOI01000067">
    <property type="protein sequence ID" value="GIH87784.1"/>
    <property type="molecule type" value="Genomic_DNA"/>
</dbReference>
<gene>
    <name evidence="2" type="ORF">Pro02_61920</name>
</gene>
<keyword evidence="1" id="KW-0472">Membrane</keyword>
<comment type="caution">
    <text evidence="2">The sequence shown here is derived from an EMBL/GenBank/DDBJ whole genome shotgun (WGS) entry which is preliminary data.</text>
</comment>
<keyword evidence="1" id="KW-1133">Transmembrane helix</keyword>
<dbReference type="AlphaFoldDB" id="A0A8J3WF66"/>
<keyword evidence="1" id="KW-0812">Transmembrane</keyword>
<proteinExistence type="predicted"/>
<feature type="transmembrane region" description="Helical" evidence="1">
    <location>
        <begin position="199"/>
        <end position="221"/>
    </location>
</feature>
<feature type="transmembrane region" description="Helical" evidence="1">
    <location>
        <begin position="89"/>
        <end position="114"/>
    </location>
</feature>
<name>A0A8J3WF66_PLARO</name>